<feature type="signal peptide" evidence="1">
    <location>
        <begin position="1"/>
        <end position="26"/>
    </location>
</feature>
<keyword evidence="3" id="KW-1185">Reference proteome</keyword>
<name>A0A1L9VJC8_ASPGL</name>
<keyword evidence="1" id="KW-0732">Signal</keyword>
<evidence type="ECO:0000313" key="2">
    <source>
        <dbReference type="EMBL" id="OJJ84036.1"/>
    </source>
</evidence>
<dbReference type="RefSeq" id="XP_022400734.1">
    <property type="nucleotide sequence ID" value="XM_022546747.1"/>
</dbReference>
<protein>
    <submittedName>
        <fullName evidence="2">Uncharacterized protein</fullName>
    </submittedName>
</protein>
<evidence type="ECO:0000313" key="3">
    <source>
        <dbReference type="Proteomes" id="UP000184300"/>
    </source>
</evidence>
<dbReference type="GeneID" id="34463008"/>
<dbReference type="EMBL" id="KV878898">
    <property type="protein sequence ID" value="OJJ84036.1"/>
    <property type="molecule type" value="Genomic_DNA"/>
</dbReference>
<organism evidence="2 3">
    <name type="scientific">Aspergillus glaucus CBS 516.65</name>
    <dbReference type="NCBI Taxonomy" id="1160497"/>
    <lineage>
        <taxon>Eukaryota</taxon>
        <taxon>Fungi</taxon>
        <taxon>Dikarya</taxon>
        <taxon>Ascomycota</taxon>
        <taxon>Pezizomycotina</taxon>
        <taxon>Eurotiomycetes</taxon>
        <taxon>Eurotiomycetidae</taxon>
        <taxon>Eurotiales</taxon>
        <taxon>Aspergillaceae</taxon>
        <taxon>Aspergillus</taxon>
        <taxon>Aspergillus subgen. Aspergillus</taxon>
    </lineage>
</organism>
<dbReference type="VEuPathDB" id="FungiDB:ASPGLDRAFT_47754"/>
<evidence type="ECO:0000256" key="1">
    <source>
        <dbReference type="SAM" id="SignalP"/>
    </source>
</evidence>
<accession>A0A1L9VJC8</accession>
<reference evidence="3" key="1">
    <citation type="journal article" date="2017" name="Genome Biol.">
        <title>Comparative genomics reveals high biological diversity and specific adaptations in the industrially and medically important fungal genus Aspergillus.</title>
        <authorList>
            <person name="de Vries R.P."/>
            <person name="Riley R."/>
            <person name="Wiebenga A."/>
            <person name="Aguilar-Osorio G."/>
            <person name="Amillis S."/>
            <person name="Uchima C.A."/>
            <person name="Anderluh G."/>
            <person name="Asadollahi M."/>
            <person name="Askin M."/>
            <person name="Barry K."/>
            <person name="Battaglia E."/>
            <person name="Bayram O."/>
            <person name="Benocci T."/>
            <person name="Braus-Stromeyer S.A."/>
            <person name="Caldana C."/>
            <person name="Canovas D."/>
            <person name="Cerqueira G.C."/>
            <person name="Chen F."/>
            <person name="Chen W."/>
            <person name="Choi C."/>
            <person name="Clum A."/>
            <person name="Dos Santos R.A."/>
            <person name="Damasio A.R."/>
            <person name="Diallinas G."/>
            <person name="Emri T."/>
            <person name="Fekete E."/>
            <person name="Flipphi M."/>
            <person name="Freyberg S."/>
            <person name="Gallo A."/>
            <person name="Gournas C."/>
            <person name="Habgood R."/>
            <person name="Hainaut M."/>
            <person name="Harispe M.L."/>
            <person name="Henrissat B."/>
            <person name="Hilden K.S."/>
            <person name="Hope R."/>
            <person name="Hossain A."/>
            <person name="Karabika E."/>
            <person name="Karaffa L."/>
            <person name="Karanyi Z."/>
            <person name="Krasevec N."/>
            <person name="Kuo A."/>
            <person name="Kusch H."/>
            <person name="LaButti K."/>
            <person name="Lagendijk E.L."/>
            <person name="Lapidus A."/>
            <person name="Levasseur A."/>
            <person name="Lindquist E."/>
            <person name="Lipzen A."/>
            <person name="Logrieco A.F."/>
            <person name="MacCabe A."/>
            <person name="Maekelae M.R."/>
            <person name="Malavazi I."/>
            <person name="Melin P."/>
            <person name="Meyer V."/>
            <person name="Mielnichuk N."/>
            <person name="Miskei M."/>
            <person name="Molnar A.P."/>
            <person name="Mule G."/>
            <person name="Ngan C.Y."/>
            <person name="Orejas M."/>
            <person name="Orosz E."/>
            <person name="Ouedraogo J.P."/>
            <person name="Overkamp K.M."/>
            <person name="Park H.-S."/>
            <person name="Perrone G."/>
            <person name="Piumi F."/>
            <person name="Punt P.J."/>
            <person name="Ram A.F."/>
            <person name="Ramon A."/>
            <person name="Rauscher S."/>
            <person name="Record E."/>
            <person name="Riano-Pachon D.M."/>
            <person name="Robert V."/>
            <person name="Roehrig J."/>
            <person name="Ruller R."/>
            <person name="Salamov A."/>
            <person name="Salih N.S."/>
            <person name="Samson R.A."/>
            <person name="Sandor E."/>
            <person name="Sanguinetti M."/>
            <person name="Schuetze T."/>
            <person name="Sepcic K."/>
            <person name="Shelest E."/>
            <person name="Sherlock G."/>
            <person name="Sophianopoulou V."/>
            <person name="Squina F.M."/>
            <person name="Sun H."/>
            <person name="Susca A."/>
            <person name="Todd R.B."/>
            <person name="Tsang A."/>
            <person name="Unkles S.E."/>
            <person name="van de Wiele N."/>
            <person name="van Rossen-Uffink D."/>
            <person name="Oliveira J.V."/>
            <person name="Vesth T.C."/>
            <person name="Visser J."/>
            <person name="Yu J.-H."/>
            <person name="Zhou M."/>
            <person name="Andersen M.R."/>
            <person name="Archer D.B."/>
            <person name="Baker S.E."/>
            <person name="Benoit I."/>
            <person name="Brakhage A.A."/>
            <person name="Braus G.H."/>
            <person name="Fischer R."/>
            <person name="Frisvad J.C."/>
            <person name="Goldman G.H."/>
            <person name="Houbraken J."/>
            <person name="Oakley B."/>
            <person name="Pocsi I."/>
            <person name="Scazzocchio C."/>
            <person name="Seiboth B."/>
            <person name="vanKuyk P.A."/>
            <person name="Wortman J."/>
            <person name="Dyer P.S."/>
            <person name="Grigoriev I.V."/>
        </authorList>
    </citation>
    <scope>NUCLEOTIDE SEQUENCE [LARGE SCALE GENOMIC DNA]</scope>
    <source>
        <strain evidence="3">CBS 516.65</strain>
    </source>
</reference>
<proteinExistence type="predicted"/>
<sequence>MRGCLRVLNLKLLSVNLSVTCGSGYGQKEHASETGADPVGQKLLCRPRGFLYGVGISKSNGSADAAFQFLIYFVTVAGGT</sequence>
<dbReference type="AlphaFoldDB" id="A0A1L9VJC8"/>
<dbReference type="Proteomes" id="UP000184300">
    <property type="component" value="Unassembled WGS sequence"/>
</dbReference>
<feature type="chain" id="PRO_5012115093" evidence="1">
    <location>
        <begin position="27"/>
        <end position="80"/>
    </location>
</feature>
<gene>
    <name evidence="2" type="ORF">ASPGLDRAFT_47754</name>
</gene>